<reference evidence="2 3" key="1">
    <citation type="submission" date="2018-05" db="EMBL/GenBank/DDBJ databases">
        <title>Genomic Encyclopedia of Type Strains, Phase IV (KMG-IV): sequencing the most valuable type-strain genomes for metagenomic binning, comparative biology and taxonomic classification.</title>
        <authorList>
            <person name="Goeker M."/>
        </authorList>
    </citation>
    <scope>NUCLEOTIDE SEQUENCE [LARGE SCALE GENOMIC DNA]</scope>
    <source>
        <strain evidence="2 3">JC118</strain>
    </source>
</reference>
<dbReference type="PANTHER" id="PTHR43364">
    <property type="entry name" value="NADH-SPECIFIC METHYLGLYOXAL REDUCTASE-RELATED"/>
    <property type="match status" value="1"/>
</dbReference>
<dbReference type="CDD" id="cd19092">
    <property type="entry name" value="AKR_BsYcsN_EcYdhF-like"/>
    <property type="match status" value="1"/>
</dbReference>
<keyword evidence="3" id="KW-1185">Reference proteome</keyword>
<dbReference type="PRINTS" id="PR00069">
    <property type="entry name" value="ALDKETRDTASE"/>
</dbReference>
<gene>
    <name evidence="2" type="ORF">DES51_102277</name>
</gene>
<organism evidence="2 3">
    <name type="scientific">Dielma fastidiosa</name>
    <dbReference type="NCBI Taxonomy" id="1034346"/>
    <lineage>
        <taxon>Bacteria</taxon>
        <taxon>Bacillati</taxon>
        <taxon>Bacillota</taxon>
        <taxon>Erysipelotrichia</taxon>
        <taxon>Erysipelotrichales</taxon>
        <taxon>Erysipelotrichaceae</taxon>
        <taxon>Dielma</taxon>
    </lineage>
</organism>
<dbReference type="EMBL" id="QJKH01000002">
    <property type="protein sequence ID" value="PXX81154.1"/>
    <property type="molecule type" value="Genomic_DNA"/>
</dbReference>
<evidence type="ECO:0000313" key="2">
    <source>
        <dbReference type="EMBL" id="PXX81154.1"/>
    </source>
</evidence>
<feature type="domain" description="NADP-dependent oxidoreductase" evidence="1">
    <location>
        <begin position="15"/>
        <end position="298"/>
    </location>
</feature>
<dbReference type="GO" id="GO:0005829">
    <property type="term" value="C:cytosol"/>
    <property type="evidence" value="ECO:0007669"/>
    <property type="project" value="TreeGrafter"/>
</dbReference>
<dbReference type="InterPro" id="IPR023210">
    <property type="entry name" value="NADP_OxRdtase_dom"/>
</dbReference>
<name>A0A318KTF2_9FIRM</name>
<protein>
    <submittedName>
        <fullName evidence="2">Putative oxidoreductase</fullName>
    </submittedName>
</protein>
<proteinExistence type="predicted"/>
<dbReference type="InterPro" id="IPR020471">
    <property type="entry name" value="AKR"/>
</dbReference>
<accession>A0A318KTF2</accession>
<evidence type="ECO:0000259" key="1">
    <source>
        <dbReference type="Pfam" id="PF00248"/>
    </source>
</evidence>
<evidence type="ECO:0000313" key="3">
    <source>
        <dbReference type="Proteomes" id="UP000247612"/>
    </source>
</evidence>
<dbReference type="InterPro" id="IPR036812">
    <property type="entry name" value="NAD(P)_OxRdtase_dom_sf"/>
</dbReference>
<comment type="caution">
    <text evidence="2">The sequence shown here is derived from an EMBL/GenBank/DDBJ whole genome shotgun (WGS) entry which is preliminary data.</text>
</comment>
<dbReference type="OrthoDB" id="9804790at2"/>
<dbReference type="PANTHER" id="PTHR43364:SF1">
    <property type="entry name" value="OXIDOREDUCTASE YDHF"/>
    <property type="match status" value="1"/>
</dbReference>
<dbReference type="AlphaFoldDB" id="A0A318KTF2"/>
<dbReference type="GO" id="GO:0016491">
    <property type="term" value="F:oxidoreductase activity"/>
    <property type="evidence" value="ECO:0007669"/>
    <property type="project" value="InterPro"/>
</dbReference>
<dbReference type="Proteomes" id="UP000247612">
    <property type="component" value="Unassembled WGS sequence"/>
</dbReference>
<dbReference type="STRING" id="1034346.GCA_000313565_02290"/>
<sequence length="308" mass="35463">MKYLKLNNDLEVSQLVFGCMRISEMSVSELDELIQCALEEGINFFDHADIYGGGKSEALFGEVLKLHPEYREKMIIQSKCAIRKGKVGYYDFSKEHIIYSVNQSIERLQCGYLDVLLLHRPDTLMEFDEVAEAFNELQQSGKVKYFGVSNMNSMQIQMLQKHLDQKLIFNQLQFSPIHCGMVTNGIFANMREEQSLDHDGSILEYCRMEDITIQAWSIMQASWAEGTFLDNPNYAAFNDCLQEYADQFNVSKSAIVIAWILRHPANMQPIFGTTKTRHLKEMAAGCSIELSREDWYHIYTKAIGRMLP</sequence>
<dbReference type="Gene3D" id="3.20.20.100">
    <property type="entry name" value="NADP-dependent oxidoreductase domain"/>
    <property type="match status" value="1"/>
</dbReference>
<dbReference type="RefSeq" id="WP_022938593.1">
    <property type="nucleotide sequence ID" value="NZ_CABKRQ010000006.1"/>
</dbReference>
<dbReference type="SUPFAM" id="SSF51430">
    <property type="entry name" value="NAD(P)-linked oxidoreductase"/>
    <property type="match status" value="1"/>
</dbReference>
<dbReference type="InterPro" id="IPR050523">
    <property type="entry name" value="AKR_Detox_Biosynth"/>
</dbReference>
<dbReference type="Pfam" id="PF00248">
    <property type="entry name" value="Aldo_ket_red"/>
    <property type="match status" value="1"/>
</dbReference>